<dbReference type="PANTHER" id="PTHR30009:SF4">
    <property type="entry name" value="PTS SYSTEM N-ACETYLGLUCOSAMINE-SPECIFIC EIICBA COMPONENT"/>
    <property type="match status" value="1"/>
</dbReference>
<gene>
    <name evidence="17" type="primary">nagE</name>
    <name evidence="17" type="ORF">QQS39_05355</name>
</gene>
<keyword evidence="2" id="KW-0813">Transport</keyword>
<dbReference type="CDD" id="cd00210">
    <property type="entry name" value="PTS_IIA_glc"/>
    <property type="match status" value="1"/>
</dbReference>
<comment type="subcellular location">
    <subcellularLocation>
        <location evidence="1">Cell membrane</location>
        <topology evidence="1">Multi-pass membrane protein</topology>
    </subcellularLocation>
</comment>
<evidence type="ECO:0000256" key="7">
    <source>
        <dbReference type="ARBA" id="ARBA00022692"/>
    </source>
</evidence>
<proteinExistence type="predicted"/>
<dbReference type="InterPro" id="IPR010974">
    <property type="entry name" value="PTS_IIBC_nag"/>
</dbReference>
<dbReference type="InterPro" id="IPR001127">
    <property type="entry name" value="PTS_EIIA_1_perm"/>
</dbReference>
<feature type="domain" description="PTS EIIB type-1" evidence="15">
    <location>
        <begin position="421"/>
        <end position="503"/>
    </location>
</feature>
<keyword evidence="18" id="KW-1185">Reference proteome</keyword>
<dbReference type="Gene3D" id="3.30.1360.60">
    <property type="entry name" value="Glucose permease domain IIB"/>
    <property type="match status" value="1"/>
</dbReference>
<organism evidence="17 18">
    <name type="scientific">Proteus appendicitidis</name>
    <dbReference type="NCBI Taxonomy" id="3034648"/>
    <lineage>
        <taxon>Bacteria</taxon>
        <taxon>Pseudomonadati</taxon>
        <taxon>Pseudomonadota</taxon>
        <taxon>Gammaproteobacteria</taxon>
        <taxon>Enterobacterales</taxon>
        <taxon>Morganellaceae</taxon>
        <taxon>Proteus</taxon>
    </lineage>
</organism>
<feature type="transmembrane region" description="Helical" evidence="13">
    <location>
        <begin position="46"/>
        <end position="70"/>
    </location>
</feature>
<protein>
    <submittedName>
        <fullName evidence="17">N-acetylglucosamine-specific PTS transporter subunit IIBC</fullName>
        <ecNumber evidence="17">2.7.1.193</ecNumber>
    </submittedName>
</protein>
<keyword evidence="6" id="KW-0598">Phosphotransferase system</keyword>
<dbReference type="Pfam" id="PF00367">
    <property type="entry name" value="PTS_EIIB"/>
    <property type="match status" value="1"/>
</dbReference>
<evidence type="ECO:0000256" key="2">
    <source>
        <dbReference type="ARBA" id="ARBA00022448"/>
    </source>
</evidence>
<dbReference type="NCBIfam" id="TIGR00826">
    <property type="entry name" value="EIIB_glc"/>
    <property type="match status" value="1"/>
</dbReference>
<feature type="transmembrane region" description="Helical" evidence="13">
    <location>
        <begin position="155"/>
        <end position="175"/>
    </location>
</feature>
<dbReference type="InterPro" id="IPR013013">
    <property type="entry name" value="PTS_EIIC_1"/>
</dbReference>
<feature type="transmembrane region" description="Helical" evidence="13">
    <location>
        <begin position="282"/>
        <end position="300"/>
    </location>
</feature>
<reference evidence="17 18" key="1">
    <citation type="submission" date="2023-06" db="EMBL/GenBank/DDBJ databases">
        <title>Proteus appendicitidis sp. nov., isolated from the appendiceal pus of an appendicitis patient in Yongzhou, China.</title>
        <authorList>
            <person name="Cai X."/>
        </authorList>
    </citation>
    <scope>NUCLEOTIDE SEQUENCE [LARGE SCALE GENOMIC DNA]</scope>
    <source>
        <strain evidence="17 18">HZ0627</strain>
    </source>
</reference>
<dbReference type="InterPro" id="IPR018113">
    <property type="entry name" value="PTrfase_EIIB_Cys"/>
</dbReference>
<feature type="region of interest" description="Disordered" evidence="12">
    <location>
        <begin position="391"/>
        <end position="417"/>
    </location>
</feature>
<evidence type="ECO:0000256" key="6">
    <source>
        <dbReference type="ARBA" id="ARBA00022683"/>
    </source>
</evidence>
<evidence type="ECO:0000256" key="11">
    <source>
        <dbReference type="PROSITE-ProRule" id="PRU00421"/>
    </source>
</evidence>
<feature type="compositionally biased region" description="Acidic residues" evidence="12">
    <location>
        <begin position="396"/>
        <end position="406"/>
    </location>
</feature>
<dbReference type="Proteomes" id="UP001226651">
    <property type="component" value="Chromosome"/>
</dbReference>
<dbReference type="SUPFAM" id="SSF55604">
    <property type="entry name" value="Glucose permease domain IIB"/>
    <property type="match status" value="1"/>
</dbReference>
<name>A0ABY8YAG6_9GAMM</name>
<evidence type="ECO:0000259" key="15">
    <source>
        <dbReference type="PROSITE" id="PS51098"/>
    </source>
</evidence>
<dbReference type="GO" id="GO:0103111">
    <property type="term" value="F:protein-N(pi)-phosphohistidine--N-acetyl-D-glucosamine phosphotransferase activity"/>
    <property type="evidence" value="ECO:0007669"/>
    <property type="project" value="UniProtKB-EC"/>
</dbReference>
<dbReference type="Gene3D" id="2.70.70.10">
    <property type="entry name" value="Glucose Permease (Domain IIA)"/>
    <property type="match status" value="1"/>
</dbReference>
<dbReference type="PROSITE" id="PS00371">
    <property type="entry name" value="PTS_EIIA_TYPE_1_HIS"/>
    <property type="match status" value="1"/>
</dbReference>
<feature type="transmembrane region" description="Helical" evidence="13">
    <location>
        <begin position="82"/>
        <end position="106"/>
    </location>
</feature>
<dbReference type="Pfam" id="PF02378">
    <property type="entry name" value="PTS_EIIC"/>
    <property type="match status" value="1"/>
</dbReference>
<dbReference type="NCBIfam" id="TIGR01998">
    <property type="entry name" value="PTS-II-BC-nag"/>
    <property type="match status" value="1"/>
</dbReference>
<evidence type="ECO:0000256" key="3">
    <source>
        <dbReference type="ARBA" id="ARBA00022475"/>
    </source>
</evidence>
<dbReference type="PROSITE" id="PS01035">
    <property type="entry name" value="PTS_EIIB_TYPE_1_CYS"/>
    <property type="match status" value="1"/>
</dbReference>
<evidence type="ECO:0000256" key="12">
    <source>
        <dbReference type="SAM" id="MobiDB-lite"/>
    </source>
</evidence>
<evidence type="ECO:0000256" key="13">
    <source>
        <dbReference type="SAM" id="Phobius"/>
    </source>
</evidence>
<dbReference type="PROSITE" id="PS51098">
    <property type="entry name" value="PTS_EIIB_TYPE_1"/>
    <property type="match status" value="1"/>
</dbReference>
<evidence type="ECO:0000313" key="18">
    <source>
        <dbReference type="Proteomes" id="UP001226651"/>
    </source>
</evidence>
<dbReference type="PROSITE" id="PS51103">
    <property type="entry name" value="PTS_EIIC_TYPE_1"/>
    <property type="match status" value="1"/>
</dbReference>
<dbReference type="Pfam" id="PF00358">
    <property type="entry name" value="PTS_EIIA_1"/>
    <property type="match status" value="1"/>
</dbReference>
<feature type="domain" description="PTS EIIC type-1" evidence="16">
    <location>
        <begin position="1"/>
        <end position="394"/>
    </location>
</feature>
<dbReference type="InterPro" id="IPR036878">
    <property type="entry name" value="Glu_permease_IIB"/>
</dbReference>
<feature type="domain" description="PTS EIIA type-1" evidence="14">
    <location>
        <begin position="549"/>
        <end position="653"/>
    </location>
</feature>
<dbReference type="InterPro" id="IPR003352">
    <property type="entry name" value="PTS_EIIC"/>
</dbReference>
<keyword evidence="8" id="KW-0418">Kinase</keyword>
<evidence type="ECO:0000256" key="4">
    <source>
        <dbReference type="ARBA" id="ARBA00022597"/>
    </source>
</evidence>
<accession>A0ABY8YAG6</accession>
<dbReference type="EC" id="2.7.1.193" evidence="17"/>
<keyword evidence="3" id="KW-1003">Cell membrane</keyword>
<feature type="active site" description="Phosphocysteine intermediate; for EIIB activity" evidence="11">
    <location>
        <position position="443"/>
    </location>
</feature>
<dbReference type="InterPro" id="IPR011055">
    <property type="entry name" value="Dup_hybrid_motif"/>
</dbReference>
<evidence type="ECO:0000256" key="9">
    <source>
        <dbReference type="ARBA" id="ARBA00022989"/>
    </source>
</evidence>
<dbReference type="CDD" id="cd00212">
    <property type="entry name" value="PTS_IIB_glc"/>
    <property type="match status" value="1"/>
</dbReference>
<feature type="transmembrane region" description="Helical" evidence="13">
    <location>
        <begin position="358"/>
        <end position="378"/>
    </location>
</feature>
<dbReference type="PROSITE" id="PS51093">
    <property type="entry name" value="PTS_EIIA_TYPE_1"/>
    <property type="match status" value="1"/>
</dbReference>
<keyword evidence="7 13" id="KW-0812">Transmembrane</keyword>
<keyword evidence="5 17" id="KW-0808">Transferase</keyword>
<sequence length="680" mass="72601">MNILSYLQKIGRALMVPVATLPAAAILMGIGYWIDPVAWGGDNALAALLIKSGAAIIDNMSVLFAIGVAYGMSKDKDGAAALTGFVSFLVVTTLCSPAAVSMIKGIPLAEVPVAFGKIENQFVGILVGVLSAELYNRFSQVELPLALSFFSGRRLVPILASFLMIIVAFILMYIWPVIYGGLVSFGESIKDMGALGAGIYAFFNRLLIPVGLHHALNSVFWFDVAGINDIPNFLAGQKSIDAGLATVGITGRYQAGFFPVMMFGLPGAALAIYHCARKENKAKVAGIMMAGAFAAFFTGITEPLEFSFMFVAPVLYVIHAFLMAISVYIAASMEWISGFGFSAGLVDMFLSSRNPLAVHWYMLIVQGIVFFFIYYGIFRFTITKFNLKTPGREDEVSGDETADGYDEDIKTEPTNSKEGIQQEARQYIAAIGGSDNLTGIDACITRLRLNVKDSGVVNDAYAKRLGASGVIRLNKQSVQVIVGTRAELVANAMRDVLTQGPVPAYEGASASTVSTEKAPVKQANANTKVLLEMIAPFDGEVVALKDVPDEAFSSGVVGDGVAIKPTSNIVMAPATGTVVKIFDTNHAFCIETDNGVEIIVHMGIDTVALGGKGFKRLVEEGADVKVGQPILELDLEYLNANAKSMISPVIVSNIDDFDKIAEQVAGVVVGNKTVIYNVLK</sequence>
<dbReference type="PANTHER" id="PTHR30009">
    <property type="entry name" value="CYTOCHROME C-TYPE SYNTHESIS PROTEIN AND PTS TRANSMEMBRANE COMPONENT"/>
    <property type="match status" value="1"/>
</dbReference>
<evidence type="ECO:0000256" key="1">
    <source>
        <dbReference type="ARBA" id="ARBA00004651"/>
    </source>
</evidence>
<evidence type="ECO:0000256" key="10">
    <source>
        <dbReference type="ARBA" id="ARBA00023136"/>
    </source>
</evidence>
<evidence type="ECO:0000256" key="5">
    <source>
        <dbReference type="ARBA" id="ARBA00022679"/>
    </source>
</evidence>
<dbReference type="NCBIfam" id="TIGR00830">
    <property type="entry name" value="PTBA"/>
    <property type="match status" value="1"/>
</dbReference>
<evidence type="ECO:0000259" key="16">
    <source>
        <dbReference type="PROSITE" id="PS51103"/>
    </source>
</evidence>
<dbReference type="SUPFAM" id="SSF51261">
    <property type="entry name" value="Duplicated hybrid motif"/>
    <property type="match status" value="1"/>
</dbReference>
<feature type="transmembrane region" description="Helical" evidence="13">
    <location>
        <begin position="256"/>
        <end position="275"/>
    </location>
</feature>
<dbReference type="RefSeq" id="WP_285805513.1">
    <property type="nucleotide sequence ID" value="NZ_CP127389.1"/>
</dbReference>
<keyword evidence="9 13" id="KW-1133">Transmembrane helix</keyword>
<evidence type="ECO:0000259" key="14">
    <source>
        <dbReference type="PROSITE" id="PS51093"/>
    </source>
</evidence>
<dbReference type="EMBL" id="CP127389">
    <property type="protein sequence ID" value="WIV89433.1"/>
    <property type="molecule type" value="Genomic_DNA"/>
</dbReference>
<dbReference type="InterPro" id="IPR050429">
    <property type="entry name" value="PTS_Glucose_EIICBA"/>
</dbReference>
<evidence type="ECO:0000313" key="17">
    <source>
        <dbReference type="EMBL" id="WIV89433.1"/>
    </source>
</evidence>
<feature type="transmembrane region" description="Helical" evidence="13">
    <location>
        <begin position="12"/>
        <end position="34"/>
    </location>
</feature>
<dbReference type="InterPro" id="IPR001996">
    <property type="entry name" value="PTS_IIB_1"/>
</dbReference>
<keyword evidence="4" id="KW-0762">Sugar transport</keyword>
<evidence type="ECO:0000256" key="8">
    <source>
        <dbReference type="ARBA" id="ARBA00022777"/>
    </source>
</evidence>
<keyword evidence="10 13" id="KW-0472">Membrane</keyword>